<evidence type="ECO:0000256" key="3">
    <source>
        <dbReference type="ARBA" id="ARBA00023015"/>
    </source>
</evidence>
<evidence type="ECO:0000313" key="8">
    <source>
        <dbReference type="EMBL" id="SPO05359.1"/>
    </source>
</evidence>
<gene>
    <name evidence="8" type="ORF">DNG_08046</name>
</gene>
<dbReference type="GO" id="GO:0006351">
    <property type="term" value="P:DNA-templated transcription"/>
    <property type="evidence" value="ECO:0007669"/>
    <property type="project" value="InterPro"/>
</dbReference>
<dbReference type="GO" id="GO:0008270">
    <property type="term" value="F:zinc ion binding"/>
    <property type="evidence" value="ECO:0007669"/>
    <property type="project" value="InterPro"/>
</dbReference>
<evidence type="ECO:0000256" key="2">
    <source>
        <dbReference type="ARBA" id="ARBA00022723"/>
    </source>
</evidence>
<keyword evidence="9" id="KW-1185">Reference proteome</keyword>
<keyword evidence="3" id="KW-0805">Transcription regulation</keyword>
<feature type="region of interest" description="Disordered" evidence="6">
    <location>
        <begin position="474"/>
        <end position="495"/>
    </location>
</feature>
<feature type="domain" description="Xylanolytic transcriptional activator regulatory" evidence="7">
    <location>
        <begin position="6"/>
        <end position="229"/>
    </location>
</feature>
<dbReference type="CDD" id="cd12148">
    <property type="entry name" value="fungal_TF_MHR"/>
    <property type="match status" value="1"/>
</dbReference>
<dbReference type="GO" id="GO:0003677">
    <property type="term" value="F:DNA binding"/>
    <property type="evidence" value="ECO:0007669"/>
    <property type="project" value="InterPro"/>
</dbReference>
<reference evidence="8" key="1">
    <citation type="submission" date="2018-03" db="EMBL/GenBank/DDBJ databases">
        <authorList>
            <person name="Guldener U."/>
        </authorList>
    </citation>
    <scope>NUCLEOTIDE SEQUENCE</scope>
</reference>
<evidence type="ECO:0000256" key="6">
    <source>
        <dbReference type="SAM" id="MobiDB-lite"/>
    </source>
</evidence>
<keyword evidence="2" id="KW-0479">Metal-binding</keyword>
<dbReference type="InterPro" id="IPR050815">
    <property type="entry name" value="TF_fung"/>
</dbReference>
<dbReference type="GO" id="GO:0005634">
    <property type="term" value="C:nucleus"/>
    <property type="evidence" value="ECO:0007669"/>
    <property type="project" value="UniProtKB-SubCell"/>
</dbReference>
<dbReference type="EMBL" id="ONZQ02000012">
    <property type="protein sequence ID" value="SPO05359.1"/>
    <property type="molecule type" value="Genomic_DNA"/>
</dbReference>
<dbReference type="Pfam" id="PF04082">
    <property type="entry name" value="Fungal_trans"/>
    <property type="match status" value="1"/>
</dbReference>
<dbReference type="GO" id="GO:0000981">
    <property type="term" value="F:DNA-binding transcription factor activity, RNA polymerase II-specific"/>
    <property type="evidence" value="ECO:0007669"/>
    <property type="project" value="InterPro"/>
</dbReference>
<accession>A0AAE8N4E8</accession>
<evidence type="ECO:0000259" key="7">
    <source>
        <dbReference type="Pfam" id="PF04082"/>
    </source>
</evidence>
<keyword evidence="5" id="KW-0539">Nucleus</keyword>
<organism evidence="8 9">
    <name type="scientific">Cephalotrichum gorgonifer</name>
    <dbReference type="NCBI Taxonomy" id="2041049"/>
    <lineage>
        <taxon>Eukaryota</taxon>
        <taxon>Fungi</taxon>
        <taxon>Dikarya</taxon>
        <taxon>Ascomycota</taxon>
        <taxon>Pezizomycotina</taxon>
        <taxon>Sordariomycetes</taxon>
        <taxon>Hypocreomycetidae</taxon>
        <taxon>Microascales</taxon>
        <taxon>Microascaceae</taxon>
        <taxon>Cephalotrichum</taxon>
    </lineage>
</organism>
<name>A0AAE8N4E8_9PEZI</name>
<sequence length="495" mass="56052">MREPSLLHLAIFGSSLPFLFDPRLDQTASDSFWKYTKRHVFVETAEEPSYASLEASTILTLDLSGMTNGPQVAGRLAVITKLAFNLRAVDDLVLRPSAQTDEQNSQISNPGFKQHARLFWAIYALDSFISITTRQPPGLDEHTLRYFLPTRDKAWESDRSGQHHDSWPRPDNLPMSPELTFLHLLKLLDVSRDVHRVYLEYLILPEDDDARALCWLTMFTEHVKAIDMWLQRWSSSVIVGIRSPSASPAAVMQHAYGQALLIYSNGLVEFCDQPSLALHILEIQEDAQRRCAECVETITNIASSFVDLMGDQLGWPFAWSMWIAARYLLVAAFHRSTALQPQFHTLLNYTHEMGLYWQISKKYWWLLRRAEHALRMRNAAVDQDVPRILTSIVNLRVPTSDLEDQFRVDPVLARLKGPQDIPPRSIDAASTGEFGPAEMEAVNLDVYDRSVFGPGGHLSETWFSMPLFASSAHQQFPGDDGSGGTGREMGWEFSS</sequence>
<keyword evidence="4" id="KW-0804">Transcription</keyword>
<evidence type="ECO:0000256" key="5">
    <source>
        <dbReference type="ARBA" id="ARBA00023242"/>
    </source>
</evidence>
<evidence type="ECO:0000256" key="1">
    <source>
        <dbReference type="ARBA" id="ARBA00004123"/>
    </source>
</evidence>
<protein>
    <recommendedName>
        <fullName evidence="7">Xylanolytic transcriptional activator regulatory domain-containing protein</fullName>
    </recommendedName>
</protein>
<proteinExistence type="predicted"/>
<comment type="subcellular location">
    <subcellularLocation>
        <location evidence="1">Nucleus</location>
    </subcellularLocation>
</comment>
<comment type="caution">
    <text evidence="8">The sequence shown here is derived from an EMBL/GenBank/DDBJ whole genome shotgun (WGS) entry which is preliminary data.</text>
</comment>
<dbReference type="AlphaFoldDB" id="A0AAE8N4E8"/>
<evidence type="ECO:0000313" key="9">
    <source>
        <dbReference type="Proteomes" id="UP001187682"/>
    </source>
</evidence>
<dbReference type="InterPro" id="IPR007219">
    <property type="entry name" value="XnlR_reg_dom"/>
</dbReference>
<dbReference type="Proteomes" id="UP001187682">
    <property type="component" value="Unassembled WGS sequence"/>
</dbReference>
<evidence type="ECO:0000256" key="4">
    <source>
        <dbReference type="ARBA" id="ARBA00023163"/>
    </source>
</evidence>
<dbReference type="PANTHER" id="PTHR47338">
    <property type="entry name" value="ZN(II)2CYS6 TRANSCRIPTION FACTOR (EUROFUNG)-RELATED"/>
    <property type="match status" value="1"/>
</dbReference>
<dbReference type="PANTHER" id="PTHR47338:SF5">
    <property type="entry name" value="ZN(II)2CYS6 TRANSCRIPTION FACTOR (EUROFUNG)"/>
    <property type="match status" value="1"/>
</dbReference>